<keyword evidence="1" id="KW-1133">Transmembrane helix</keyword>
<protein>
    <submittedName>
        <fullName evidence="2">Uncharacterized protein</fullName>
    </submittedName>
</protein>
<evidence type="ECO:0000256" key="1">
    <source>
        <dbReference type="SAM" id="Phobius"/>
    </source>
</evidence>
<keyword evidence="3" id="KW-1185">Reference proteome</keyword>
<evidence type="ECO:0000313" key="2">
    <source>
        <dbReference type="EMBL" id="MBN4059575.1"/>
    </source>
</evidence>
<evidence type="ECO:0000313" key="3">
    <source>
        <dbReference type="Proteomes" id="UP000724964"/>
    </source>
</evidence>
<dbReference type="Proteomes" id="UP000724964">
    <property type="component" value="Unassembled WGS sequence"/>
</dbReference>
<name>A0ABS3AP04_9ACTN</name>
<gene>
    <name evidence="2" type="ORF">JYT35_00485</name>
</gene>
<dbReference type="EMBL" id="JAFIUH010000004">
    <property type="protein sequence ID" value="MBN4059575.1"/>
    <property type="molecule type" value="Genomic_DNA"/>
</dbReference>
<reference evidence="2" key="1">
    <citation type="submission" date="2021-02" db="EMBL/GenBank/DDBJ databases">
        <title>Activity-based single-cell genomes from oceanic crustal fluid captures similar information to metagenomic and metatranscriptomic surveys with orders of magnitude less sampling.</title>
        <authorList>
            <person name="D'Angelo T.S."/>
            <person name="Orcutt B.N."/>
        </authorList>
    </citation>
    <scope>NUCLEOTIDE SEQUENCE [LARGE SCALE GENOMIC DNA]</scope>
    <source>
        <strain evidence="2">AH-315-J10</strain>
    </source>
</reference>
<accession>A0ABS3AP04</accession>
<sequence>MRKALATLRSARVAQERPNPKMLAGLLSTLDDIAERADKQAERARLAAYVGGAAAAGGLVIALAAGRLRPSVAMQTVHRLVG</sequence>
<keyword evidence="1" id="KW-0472">Membrane</keyword>
<proteinExistence type="predicted"/>
<comment type="caution">
    <text evidence="2">The sequence shown here is derived from an EMBL/GenBank/DDBJ whole genome shotgun (WGS) entry which is preliminary data.</text>
</comment>
<organism evidence="2 3">
    <name type="scientific">Acidimicrobium ferrooxidans</name>
    <dbReference type="NCBI Taxonomy" id="53635"/>
    <lineage>
        <taxon>Bacteria</taxon>
        <taxon>Bacillati</taxon>
        <taxon>Actinomycetota</taxon>
        <taxon>Acidimicrobiia</taxon>
        <taxon>Acidimicrobiales</taxon>
        <taxon>Acidimicrobiaceae</taxon>
        <taxon>Acidimicrobium</taxon>
    </lineage>
</organism>
<feature type="transmembrane region" description="Helical" evidence="1">
    <location>
        <begin position="46"/>
        <end position="65"/>
    </location>
</feature>
<keyword evidence="1" id="KW-0812">Transmembrane</keyword>